<dbReference type="SUPFAM" id="SSF53098">
    <property type="entry name" value="Ribonuclease H-like"/>
    <property type="match status" value="1"/>
</dbReference>
<evidence type="ECO:0000313" key="1">
    <source>
        <dbReference type="EMBL" id="KNE88522.1"/>
    </source>
</evidence>
<sequence length="223" mass="25903">MDERYSHFTARTCHICEKPLKHSDKVMDHCHLTGKYRGPAHSDCNVLYRTPKFIPVFFHNLSGYDIHIFVKSLSEYPGEIRVIPQNKERYISVSKLIPVKSASGKQKNIELRFLDSFKFMASSLEKLAQYLPSSEFHLIKSAFPDVDDFNLIRRKGVYPYDYINSMERLNENSLPPRESFHNMLTNSDCSEEDYQHAQNIVEKSTTLIPANILQHQGFHGMQC</sequence>
<evidence type="ECO:0008006" key="3">
    <source>
        <dbReference type="Google" id="ProtNLM"/>
    </source>
</evidence>
<dbReference type="STRING" id="1165861.A0A0L0UN89"/>
<name>A0A0L0UN89_9BASI</name>
<organism evidence="1 2">
    <name type="scientific">Puccinia striiformis f. sp. tritici PST-78</name>
    <dbReference type="NCBI Taxonomy" id="1165861"/>
    <lineage>
        <taxon>Eukaryota</taxon>
        <taxon>Fungi</taxon>
        <taxon>Dikarya</taxon>
        <taxon>Basidiomycota</taxon>
        <taxon>Pucciniomycotina</taxon>
        <taxon>Pucciniomycetes</taxon>
        <taxon>Pucciniales</taxon>
        <taxon>Pucciniaceae</taxon>
        <taxon>Puccinia</taxon>
    </lineage>
</organism>
<dbReference type="EMBL" id="AJIL01001611">
    <property type="protein sequence ID" value="KNE88522.1"/>
    <property type="molecule type" value="Genomic_DNA"/>
</dbReference>
<dbReference type="PANTHER" id="PTHR31511:SF12">
    <property type="entry name" value="RHO TERMINATION FACTOR N-TERMINAL DOMAIN-CONTAINING PROTEIN"/>
    <property type="match status" value="1"/>
</dbReference>
<evidence type="ECO:0000313" key="2">
    <source>
        <dbReference type="Proteomes" id="UP000054564"/>
    </source>
</evidence>
<dbReference type="GO" id="GO:0003676">
    <property type="term" value="F:nucleic acid binding"/>
    <property type="evidence" value="ECO:0007669"/>
    <property type="project" value="InterPro"/>
</dbReference>
<dbReference type="InterPro" id="IPR044925">
    <property type="entry name" value="His-Me_finger_sf"/>
</dbReference>
<proteinExistence type="predicted"/>
<protein>
    <recommendedName>
        <fullName evidence="3">DNA-directed DNA polymerase</fullName>
    </recommendedName>
</protein>
<dbReference type="AlphaFoldDB" id="A0A0L0UN89"/>
<dbReference type="InterPro" id="IPR036397">
    <property type="entry name" value="RNaseH_sf"/>
</dbReference>
<comment type="caution">
    <text evidence="1">The sequence shown here is derived from an EMBL/GenBank/DDBJ whole genome shotgun (WGS) entry which is preliminary data.</text>
</comment>
<dbReference type="Gene3D" id="3.30.420.10">
    <property type="entry name" value="Ribonuclease H-like superfamily/Ribonuclease H"/>
    <property type="match status" value="1"/>
</dbReference>
<dbReference type="Pfam" id="PF02945">
    <property type="entry name" value="Endonuclease_7"/>
    <property type="match status" value="1"/>
</dbReference>
<gene>
    <name evidence="1" type="ORF">PSTG_18074</name>
</gene>
<accession>A0A0L0UN89</accession>
<dbReference type="SUPFAM" id="SSF54060">
    <property type="entry name" value="His-Me finger endonucleases"/>
    <property type="match status" value="1"/>
</dbReference>
<keyword evidence="2" id="KW-1185">Reference proteome</keyword>
<dbReference type="Proteomes" id="UP000054564">
    <property type="component" value="Unassembled WGS sequence"/>
</dbReference>
<dbReference type="InterPro" id="IPR004211">
    <property type="entry name" value="Endonuclease_7"/>
</dbReference>
<dbReference type="InterPro" id="IPR012337">
    <property type="entry name" value="RNaseH-like_sf"/>
</dbReference>
<dbReference type="PANTHER" id="PTHR31511">
    <property type="entry name" value="PROTEIN CBG23764"/>
    <property type="match status" value="1"/>
</dbReference>
<reference evidence="2" key="1">
    <citation type="submission" date="2014-03" db="EMBL/GenBank/DDBJ databases">
        <title>The Genome Sequence of Puccinia striiformis f. sp. tritici PST-78.</title>
        <authorList>
            <consortium name="The Broad Institute Genome Sequencing Platform"/>
            <person name="Cuomo C."/>
            <person name="Hulbert S."/>
            <person name="Chen X."/>
            <person name="Walker B."/>
            <person name="Young S.K."/>
            <person name="Zeng Q."/>
            <person name="Gargeya S."/>
            <person name="Fitzgerald M."/>
            <person name="Haas B."/>
            <person name="Abouelleil A."/>
            <person name="Alvarado L."/>
            <person name="Arachchi H.M."/>
            <person name="Berlin A.M."/>
            <person name="Chapman S.B."/>
            <person name="Goldberg J."/>
            <person name="Griggs A."/>
            <person name="Gujja S."/>
            <person name="Hansen M."/>
            <person name="Howarth C."/>
            <person name="Imamovic A."/>
            <person name="Larimer J."/>
            <person name="McCowan C."/>
            <person name="Montmayeur A."/>
            <person name="Murphy C."/>
            <person name="Neiman D."/>
            <person name="Pearson M."/>
            <person name="Priest M."/>
            <person name="Roberts A."/>
            <person name="Saif S."/>
            <person name="Shea T."/>
            <person name="Sisk P."/>
            <person name="Sykes S."/>
            <person name="Wortman J."/>
            <person name="Nusbaum C."/>
            <person name="Birren B."/>
        </authorList>
    </citation>
    <scope>NUCLEOTIDE SEQUENCE [LARGE SCALE GENOMIC DNA]</scope>
    <source>
        <strain evidence="2">race PST-78</strain>
    </source>
</reference>